<protein>
    <submittedName>
        <fullName evidence="2">66B3</fullName>
    </submittedName>
</protein>
<sequence>MSIFMFWKRGKRRKWKSVKKNICVRREGSAGRPSRGQDRSVLSTA</sequence>
<reference evidence="2" key="2">
    <citation type="submission" date="2004-05" db="EMBL/GenBank/DDBJ databases">
        <authorList>
            <person name="Gubbels M.-J."/>
            <person name="Wieffer M."/>
            <person name="Striepen B."/>
        </authorList>
    </citation>
    <scope>NUCLEOTIDE SEQUENCE</scope>
</reference>
<dbReference type="EMBL" id="AY615397">
    <property type="protein sequence ID" value="AAT49040.1"/>
    <property type="molecule type" value="Genomic_DNA"/>
</dbReference>
<proteinExistence type="predicted"/>
<accession>Q6GYB2</accession>
<name>Q6GYB2_TOXGO</name>
<evidence type="ECO:0000256" key="1">
    <source>
        <dbReference type="SAM" id="MobiDB-lite"/>
    </source>
</evidence>
<dbReference type="AlphaFoldDB" id="Q6GYB2"/>
<organism evidence="2">
    <name type="scientific">Toxoplasma gondii</name>
    <dbReference type="NCBI Taxonomy" id="5811"/>
    <lineage>
        <taxon>Eukaryota</taxon>
        <taxon>Sar</taxon>
        <taxon>Alveolata</taxon>
        <taxon>Apicomplexa</taxon>
        <taxon>Conoidasida</taxon>
        <taxon>Coccidia</taxon>
        <taxon>Eucoccidiorida</taxon>
        <taxon>Eimeriorina</taxon>
        <taxon>Sarcocystidae</taxon>
        <taxon>Toxoplasma</taxon>
    </lineage>
</organism>
<reference evidence="2" key="1">
    <citation type="journal article" date="2004" name="Mol. Biochem. Parasitol.">
        <title>Fluorescent protein tagging in Toxoplasma gondii: identification of a novel inner membrane complex component conserved among Apicomplexa.</title>
        <authorList>
            <person name="Gubbels M.J."/>
            <person name="Wieffer M."/>
            <person name="Striepen B."/>
        </authorList>
    </citation>
    <scope>NUCLEOTIDE SEQUENCE</scope>
</reference>
<evidence type="ECO:0000313" key="2">
    <source>
        <dbReference type="EMBL" id="AAT49040.1"/>
    </source>
</evidence>
<feature type="region of interest" description="Disordered" evidence="1">
    <location>
        <begin position="26"/>
        <end position="45"/>
    </location>
</feature>